<proteinExistence type="inferred from homology"/>
<dbReference type="InterPro" id="IPR013926">
    <property type="entry name" value="CGI121/TPRKB"/>
</dbReference>
<name>A0AAF0D164_ODILC</name>
<evidence type="ECO:0000256" key="1">
    <source>
        <dbReference type="ARBA" id="ARBA00005546"/>
    </source>
</evidence>
<dbReference type="Gene3D" id="3.30.2380.10">
    <property type="entry name" value="CGI121/TPRKB"/>
    <property type="match status" value="1"/>
</dbReference>
<evidence type="ECO:0000313" key="3">
    <source>
        <dbReference type="Proteomes" id="UP000186851"/>
    </source>
</evidence>
<accession>A0AAF0D164</accession>
<organism evidence="2 3">
    <name type="scientific">Odinarchaeota yellowstonii (strain LCB_4)</name>
    <dbReference type="NCBI Taxonomy" id="1841599"/>
    <lineage>
        <taxon>Archaea</taxon>
        <taxon>Promethearchaeati</taxon>
        <taxon>Candidatus Odinarchaeota</taxon>
        <taxon>Candidatus Odinarchaeia</taxon>
        <taxon>Candidatus Odinarchaeales</taxon>
        <taxon>Candidatus Odinarchaeaceae</taxon>
        <taxon>Candidatus Odinarchaeum</taxon>
    </lineage>
</organism>
<dbReference type="Pfam" id="PF08617">
    <property type="entry name" value="CGI-121"/>
    <property type="match status" value="1"/>
</dbReference>
<dbReference type="InterPro" id="IPR036504">
    <property type="entry name" value="CGI121/TPRKB_sf"/>
</dbReference>
<comment type="similarity">
    <text evidence="1">Belongs to the CGI121/TPRKB family.</text>
</comment>
<reference evidence="2" key="1">
    <citation type="journal article" date="2017" name="Nature">
        <title>Asgard archaea illuminate the origin of eukaryotic cellular complexity.</title>
        <authorList>
            <person name="Zaremba-Niedzwiedzka K."/>
            <person name="Caceres E.F."/>
            <person name="Saw J.H."/>
            <person name="Backstrom D."/>
            <person name="Juzokaite L."/>
            <person name="Vancaester E."/>
            <person name="Seitz K.W."/>
            <person name="Anantharaman K."/>
            <person name="Starnawski P."/>
            <person name="Kjeldsen K.U."/>
            <person name="Scott M.B."/>
            <person name="Nunoura T."/>
            <person name="Banfield J.F."/>
            <person name="Schramm A."/>
            <person name="Baker B.J."/>
            <person name="Spang A."/>
            <person name="Ettema T.J.G."/>
        </authorList>
    </citation>
    <scope>NUCLEOTIDE SEQUENCE</scope>
    <source>
        <strain evidence="2">LCB_4</strain>
    </source>
</reference>
<dbReference type="Proteomes" id="UP000186851">
    <property type="component" value="Chromosome"/>
</dbReference>
<gene>
    <name evidence="2" type="ORF">OdinLCB4_004525</name>
</gene>
<dbReference type="KEGG" id="oyw:OdinLCB4_004525"/>
<reference evidence="2" key="2">
    <citation type="journal article" date="2022" name="Nat. Microbiol.">
        <title>A closed Candidatus Odinarchaeum chromosome exposes Asgard archaeal viruses.</title>
        <authorList>
            <person name="Tamarit D."/>
            <person name="Caceres E.F."/>
            <person name="Krupovic M."/>
            <person name="Nijland R."/>
            <person name="Eme L."/>
            <person name="Robinson N.P."/>
            <person name="Ettema T.J.G."/>
        </authorList>
    </citation>
    <scope>NUCLEOTIDE SEQUENCE</scope>
    <source>
        <strain evidence="2">LCB_4</strain>
    </source>
</reference>
<protein>
    <submittedName>
        <fullName evidence="2">Uncharacterized protein</fullName>
    </submittedName>
</protein>
<dbReference type="EMBL" id="CP091871">
    <property type="protein sequence ID" value="WEU39752.1"/>
    <property type="molecule type" value="Genomic_DNA"/>
</dbReference>
<evidence type="ECO:0000313" key="2">
    <source>
        <dbReference type="EMBL" id="WEU39752.1"/>
    </source>
</evidence>
<dbReference type="AlphaFoldDB" id="A0AAF0D164"/>
<dbReference type="NCBIfam" id="NF011465">
    <property type="entry name" value="PRK14886.1-1"/>
    <property type="match status" value="1"/>
</dbReference>
<sequence length="197" mass="22512">MIIKRLEEPFAQYVIGITAFNTFNLDDSTLLLAHITHSTKLSEQPVIQFFNADKIAGWLHLYTSAYFTVKSLVKLSTKIKSIELELLRWVSAQKQLSDAINIMGVKEGDKRLAVLSIGLNENTVRDKISQILGEYNLIEQPELLEIDENKIQRLKRLFQISDTEFNSLLEDRDNPDSGKTLIIKLIINRISALILKK</sequence>
<dbReference type="SUPFAM" id="SSF143870">
    <property type="entry name" value="PF0523-like"/>
    <property type="match status" value="1"/>
</dbReference>